<proteinExistence type="predicted"/>
<dbReference type="PANTHER" id="PTHR23404">
    <property type="entry name" value="MOLYBDOPTERIN SYNTHASE RELATED"/>
    <property type="match status" value="1"/>
</dbReference>
<evidence type="ECO:0000313" key="1">
    <source>
        <dbReference type="EMBL" id="WUM19615.1"/>
    </source>
</evidence>
<dbReference type="EMBL" id="CP108021">
    <property type="protein sequence ID" value="WUM19615.1"/>
    <property type="molecule type" value="Genomic_DNA"/>
</dbReference>
<gene>
    <name evidence="1" type="ORF">OG579_18230</name>
</gene>
<evidence type="ECO:0000313" key="2">
    <source>
        <dbReference type="Proteomes" id="UP001432128"/>
    </source>
</evidence>
<dbReference type="RefSeq" id="WP_328857091.1">
    <property type="nucleotide sequence ID" value="NZ_CP108021.1"/>
</dbReference>
<dbReference type="SUPFAM" id="SSF54690">
    <property type="entry name" value="Molybdopterin synthase subunit MoaE"/>
    <property type="match status" value="1"/>
</dbReference>
<protein>
    <submittedName>
        <fullName evidence="1">Molybdenum cofactor biosynthesis protein MoaE</fullName>
    </submittedName>
</protein>
<dbReference type="InterPro" id="IPR003448">
    <property type="entry name" value="Mopterin_biosynth_MoaE"/>
</dbReference>
<dbReference type="Gene3D" id="3.90.1170.40">
    <property type="entry name" value="Molybdopterin biosynthesis MoaE subunit"/>
    <property type="match status" value="1"/>
</dbReference>
<dbReference type="InterPro" id="IPR036563">
    <property type="entry name" value="MoaE_sf"/>
</dbReference>
<accession>A0AAU4K0M3</accession>
<dbReference type="Pfam" id="PF02391">
    <property type="entry name" value="MoaE"/>
    <property type="match status" value="1"/>
</dbReference>
<dbReference type="CDD" id="cd00756">
    <property type="entry name" value="MoaE"/>
    <property type="match status" value="1"/>
</dbReference>
<reference evidence="1 2" key="1">
    <citation type="submission" date="2022-10" db="EMBL/GenBank/DDBJ databases">
        <title>The complete genomes of actinobacterial strains from the NBC collection.</title>
        <authorList>
            <person name="Joergensen T.S."/>
            <person name="Alvarez Arevalo M."/>
            <person name="Sterndorff E.B."/>
            <person name="Faurdal D."/>
            <person name="Vuksanovic O."/>
            <person name="Mourched A.-S."/>
            <person name="Charusanti P."/>
            <person name="Shaw S."/>
            <person name="Blin K."/>
            <person name="Weber T."/>
        </authorList>
    </citation>
    <scope>NUCLEOTIDE SEQUENCE [LARGE SCALE GENOMIC DNA]</scope>
    <source>
        <strain evidence="1 2">NBC_00319</strain>
    </source>
</reference>
<organism evidence="1 2">
    <name type="scientific">Williamsia herbipolensis</name>
    <dbReference type="NCBI Taxonomy" id="1603258"/>
    <lineage>
        <taxon>Bacteria</taxon>
        <taxon>Bacillati</taxon>
        <taxon>Actinomycetota</taxon>
        <taxon>Actinomycetes</taxon>
        <taxon>Mycobacteriales</taxon>
        <taxon>Nocardiaceae</taxon>
        <taxon>Williamsia</taxon>
    </lineage>
</organism>
<keyword evidence="2" id="KW-1185">Reference proteome</keyword>
<dbReference type="KEGG" id="whr:OG579_18230"/>
<dbReference type="AlphaFoldDB" id="A0AAU4K0M3"/>
<sequence length="146" mass="15534">MTFHHNGSRVLHAGVTAEPVSIAQLTAMVRQPGFGAVFSFEGVVRDHDHDREVTTLEYVAHPSASDVIARLAAECSVSHPDCVLAVAHRTGVLAIGEAAFVAVVASAHRGVAFSACFDLVETVKAELPVWKSQHFADGTSEWVNCA</sequence>
<name>A0AAU4K0M3_9NOCA</name>
<dbReference type="Proteomes" id="UP001432128">
    <property type="component" value="Chromosome"/>
</dbReference>
<dbReference type="GO" id="GO:0006777">
    <property type="term" value="P:Mo-molybdopterin cofactor biosynthetic process"/>
    <property type="evidence" value="ECO:0007669"/>
    <property type="project" value="InterPro"/>
</dbReference>